<proteinExistence type="predicted"/>
<dbReference type="Proteomes" id="UP000036367">
    <property type="component" value="Unassembled WGS sequence"/>
</dbReference>
<sequence length="88" mass="10033">MAFQGRRPTGEKVLPGSTPSLPRRKNTVWPGLEAQPTNTKTNPAKHLDHYFERVALQPRKMRFLAIAGRHRNARTPNETIHGHFPTQI</sequence>
<accession>A0A0J1EHZ1</accession>
<dbReference type="RefSeq" id="WP_047814501.1">
    <property type="nucleotide sequence ID" value="NZ_LECT01000023.1"/>
</dbReference>
<dbReference type="PATRIC" id="fig|595434.4.peg.2790"/>
<feature type="region of interest" description="Disordered" evidence="1">
    <location>
        <begin position="1"/>
        <end position="43"/>
    </location>
</feature>
<comment type="caution">
    <text evidence="2">The sequence shown here is derived from an EMBL/GenBank/DDBJ whole genome shotgun (WGS) entry which is preliminary data.</text>
</comment>
<keyword evidence="3" id="KW-1185">Reference proteome</keyword>
<dbReference type="STRING" id="595434.RISK_002926"/>
<evidence type="ECO:0000313" key="2">
    <source>
        <dbReference type="EMBL" id="KLU05164.1"/>
    </source>
</evidence>
<dbReference type="EMBL" id="LECT01000023">
    <property type="protein sequence ID" value="KLU05164.1"/>
    <property type="molecule type" value="Genomic_DNA"/>
</dbReference>
<evidence type="ECO:0000256" key="1">
    <source>
        <dbReference type="SAM" id="MobiDB-lite"/>
    </source>
</evidence>
<name>A0A0J1EHZ1_RHOIS</name>
<reference evidence="2" key="1">
    <citation type="submission" date="2015-05" db="EMBL/GenBank/DDBJ databases">
        <title>Permanent draft genome of Rhodopirellula islandicus K833.</title>
        <authorList>
            <person name="Kizina J."/>
            <person name="Richter M."/>
            <person name="Glockner F.O."/>
            <person name="Harder J."/>
        </authorList>
    </citation>
    <scope>NUCLEOTIDE SEQUENCE [LARGE SCALE GENOMIC DNA]</scope>
    <source>
        <strain evidence="2">K833</strain>
    </source>
</reference>
<protein>
    <submittedName>
        <fullName evidence="2">Uncharacterized protein</fullName>
    </submittedName>
</protein>
<organism evidence="2 3">
    <name type="scientific">Rhodopirellula islandica</name>
    <dbReference type="NCBI Taxonomy" id="595434"/>
    <lineage>
        <taxon>Bacteria</taxon>
        <taxon>Pseudomonadati</taxon>
        <taxon>Planctomycetota</taxon>
        <taxon>Planctomycetia</taxon>
        <taxon>Pirellulales</taxon>
        <taxon>Pirellulaceae</taxon>
        <taxon>Rhodopirellula</taxon>
    </lineage>
</organism>
<gene>
    <name evidence="2" type="ORF">RISK_002926</name>
</gene>
<dbReference type="AlphaFoldDB" id="A0A0J1EHZ1"/>
<evidence type="ECO:0000313" key="3">
    <source>
        <dbReference type="Proteomes" id="UP000036367"/>
    </source>
</evidence>